<dbReference type="GO" id="GO:0032259">
    <property type="term" value="P:methylation"/>
    <property type="evidence" value="ECO:0007669"/>
    <property type="project" value="UniProtKB-KW"/>
</dbReference>
<organism evidence="5 6">
    <name type="scientific">Ficus carica</name>
    <name type="common">Common fig</name>
    <dbReference type="NCBI Taxonomy" id="3494"/>
    <lineage>
        <taxon>Eukaryota</taxon>
        <taxon>Viridiplantae</taxon>
        <taxon>Streptophyta</taxon>
        <taxon>Embryophyta</taxon>
        <taxon>Tracheophyta</taxon>
        <taxon>Spermatophyta</taxon>
        <taxon>Magnoliopsida</taxon>
        <taxon>eudicotyledons</taxon>
        <taxon>Gunneridae</taxon>
        <taxon>Pentapetalae</taxon>
        <taxon>rosids</taxon>
        <taxon>fabids</taxon>
        <taxon>Rosales</taxon>
        <taxon>Moraceae</taxon>
        <taxon>Ficeae</taxon>
        <taxon>Ficus</taxon>
    </lineage>
</organism>
<dbReference type="InterPro" id="IPR016461">
    <property type="entry name" value="COMT-like"/>
</dbReference>
<reference evidence="5" key="1">
    <citation type="submission" date="2023-07" db="EMBL/GenBank/DDBJ databases">
        <title>draft genome sequence of fig (Ficus carica).</title>
        <authorList>
            <person name="Takahashi T."/>
            <person name="Nishimura K."/>
        </authorList>
    </citation>
    <scope>NUCLEOTIDE SEQUENCE</scope>
</reference>
<keyword evidence="6" id="KW-1185">Reference proteome</keyword>
<dbReference type="AlphaFoldDB" id="A0AA88JG39"/>
<dbReference type="GO" id="GO:0008171">
    <property type="term" value="F:O-methyltransferase activity"/>
    <property type="evidence" value="ECO:0007669"/>
    <property type="project" value="InterPro"/>
</dbReference>
<evidence type="ECO:0000313" key="6">
    <source>
        <dbReference type="Proteomes" id="UP001187192"/>
    </source>
</evidence>
<evidence type="ECO:0000313" key="5">
    <source>
        <dbReference type="EMBL" id="GMN70671.1"/>
    </source>
</evidence>
<gene>
    <name evidence="5" type="ORF">TIFTF001_055827</name>
</gene>
<feature type="domain" description="O-methyltransferase C-terminal" evidence="4">
    <location>
        <begin position="5"/>
        <end position="176"/>
    </location>
</feature>
<dbReference type="EMBL" id="BTGU01018719">
    <property type="protein sequence ID" value="GMN70671.1"/>
    <property type="molecule type" value="Genomic_DNA"/>
</dbReference>
<proteinExistence type="predicted"/>
<dbReference type="InterPro" id="IPR029063">
    <property type="entry name" value="SAM-dependent_MTases_sf"/>
</dbReference>
<evidence type="ECO:0000256" key="3">
    <source>
        <dbReference type="ARBA" id="ARBA00022691"/>
    </source>
</evidence>
<evidence type="ECO:0000256" key="1">
    <source>
        <dbReference type="ARBA" id="ARBA00022603"/>
    </source>
</evidence>
<protein>
    <recommendedName>
        <fullName evidence="4">O-methyltransferase C-terminal domain-containing protein</fullName>
    </recommendedName>
</protein>
<accession>A0AA88JG39</accession>
<keyword evidence="2" id="KW-0808">Transferase</keyword>
<name>A0AA88JG39_FICCA</name>
<dbReference type="Proteomes" id="UP001187192">
    <property type="component" value="Unassembled WGS sequence"/>
</dbReference>
<dbReference type="Pfam" id="PF00891">
    <property type="entry name" value="Methyltransf_2"/>
    <property type="match status" value="1"/>
</dbReference>
<evidence type="ECO:0000259" key="4">
    <source>
        <dbReference type="Pfam" id="PF00891"/>
    </source>
</evidence>
<dbReference type="PANTHER" id="PTHR11746">
    <property type="entry name" value="O-METHYLTRANSFERASE"/>
    <property type="match status" value="1"/>
</dbReference>
<dbReference type="InterPro" id="IPR001077">
    <property type="entry name" value="COMT_C"/>
</dbReference>
<evidence type="ECO:0000256" key="2">
    <source>
        <dbReference type="ARBA" id="ARBA00022679"/>
    </source>
</evidence>
<keyword evidence="3" id="KW-0949">S-adenosyl-L-methionine</keyword>
<dbReference type="PROSITE" id="PS51683">
    <property type="entry name" value="SAM_OMT_II"/>
    <property type="match status" value="1"/>
</dbReference>
<keyword evidence="1" id="KW-0489">Methyltransferase</keyword>
<sequence>MANDSLLIANVLTNKCYADVFEGLETLVDVGGGTGSVTKAIAATFPNIECTCFDLPHVVADLQGSPNLKFVGGNMFDAVPHANAILLKSILHNWDDQESVKILERCKEAITNKDNGKIGKVIIIDIVIGKNGFGDDEDKESIQTQLFYDMQMIVFLAGKQRSDKEWAKLFFDAGFKGYKIIPIFGLRSLIEVYP</sequence>
<dbReference type="SUPFAM" id="SSF53335">
    <property type="entry name" value="S-adenosyl-L-methionine-dependent methyltransferases"/>
    <property type="match status" value="1"/>
</dbReference>
<comment type="caution">
    <text evidence="5">The sequence shown here is derived from an EMBL/GenBank/DDBJ whole genome shotgun (WGS) entry which is preliminary data.</text>
</comment>
<dbReference type="Gene3D" id="3.40.50.150">
    <property type="entry name" value="Vaccinia Virus protein VP39"/>
    <property type="match status" value="1"/>
</dbReference>